<feature type="transmembrane region" description="Helical" evidence="1">
    <location>
        <begin position="216"/>
        <end position="242"/>
    </location>
</feature>
<protein>
    <submittedName>
        <fullName evidence="3">Threonine/homoserine efflux transporter RhtA</fullName>
    </submittedName>
</protein>
<feature type="transmembrane region" description="Helical" evidence="1">
    <location>
        <begin position="161"/>
        <end position="180"/>
    </location>
</feature>
<proteinExistence type="predicted"/>
<feature type="transmembrane region" description="Helical" evidence="1">
    <location>
        <begin position="47"/>
        <end position="71"/>
    </location>
</feature>
<dbReference type="PANTHER" id="PTHR12715">
    <property type="entry name" value="TRANSPORTER, DRUG/METABOLITE EXPORTER FAMILY"/>
    <property type="match status" value="1"/>
</dbReference>
<dbReference type="PANTHER" id="PTHR12715:SF4">
    <property type="entry name" value="EAMA DOMAIN-CONTAINING PROTEIN"/>
    <property type="match status" value="1"/>
</dbReference>
<dbReference type="InterPro" id="IPR037185">
    <property type="entry name" value="EmrE-like"/>
</dbReference>
<evidence type="ECO:0000313" key="3">
    <source>
        <dbReference type="EMBL" id="SIN67773.1"/>
    </source>
</evidence>
<feature type="transmembrane region" description="Helical" evidence="1">
    <location>
        <begin position="21"/>
        <end position="41"/>
    </location>
</feature>
<organism evidence="3 4">
    <name type="scientific">Acetomicrobium flavidum</name>
    <dbReference type="NCBI Taxonomy" id="49896"/>
    <lineage>
        <taxon>Bacteria</taxon>
        <taxon>Thermotogati</taxon>
        <taxon>Synergistota</taxon>
        <taxon>Synergistia</taxon>
        <taxon>Synergistales</taxon>
        <taxon>Acetomicrobiaceae</taxon>
        <taxon>Acetomicrobium</taxon>
    </lineage>
</organism>
<feature type="transmembrane region" description="Helical" evidence="1">
    <location>
        <begin position="280"/>
        <end position="296"/>
    </location>
</feature>
<keyword evidence="1" id="KW-0812">Transmembrane</keyword>
<dbReference type="InterPro" id="IPR052756">
    <property type="entry name" value="Alkyne_AA_exporter"/>
</dbReference>
<feature type="transmembrane region" description="Helical" evidence="1">
    <location>
        <begin position="136"/>
        <end position="155"/>
    </location>
</feature>
<keyword evidence="4" id="KW-1185">Reference proteome</keyword>
<evidence type="ECO:0000313" key="4">
    <source>
        <dbReference type="Proteomes" id="UP000185093"/>
    </source>
</evidence>
<gene>
    <name evidence="3" type="ORF">SAMN05444368_1097</name>
</gene>
<dbReference type="EMBL" id="FSQZ01000001">
    <property type="protein sequence ID" value="SIN67773.1"/>
    <property type="molecule type" value="Genomic_DNA"/>
</dbReference>
<dbReference type="Pfam" id="PF00892">
    <property type="entry name" value="EamA"/>
    <property type="match status" value="2"/>
</dbReference>
<accession>A0ABY1JD69</accession>
<name>A0ABY1JD69_9BACT</name>
<keyword evidence="1" id="KW-1133">Transmembrane helix</keyword>
<evidence type="ECO:0000256" key="1">
    <source>
        <dbReference type="SAM" id="Phobius"/>
    </source>
</evidence>
<dbReference type="InterPro" id="IPR000620">
    <property type="entry name" value="EamA_dom"/>
</dbReference>
<feature type="transmembrane region" description="Helical" evidence="1">
    <location>
        <begin position="78"/>
        <end position="97"/>
    </location>
</feature>
<feature type="transmembrane region" description="Helical" evidence="1">
    <location>
        <begin position="109"/>
        <end position="129"/>
    </location>
</feature>
<feature type="domain" description="EamA" evidence="2">
    <location>
        <begin position="163"/>
        <end position="296"/>
    </location>
</feature>
<dbReference type="Proteomes" id="UP000185093">
    <property type="component" value="Unassembled WGS sequence"/>
</dbReference>
<comment type="caution">
    <text evidence="3">The sequence shown here is derived from an EMBL/GenBank/DDBJ whole genome shotgun (WGS) entry which is preliminary data.</text>
</comment>
<keyword evidence="1" id="KW-0472">Membrane</keyword>
<feature type="transmembrane region" description="Helical" evidence="1">
    <location>
        <begin position="192"/>
        <end position="210"/>
    </location>
</feature>
<feature type="transmembrane region" description="Helical" evidence="1">
    <location>
        <begin position="254"/>
        <end position="274"/>
    </location>
</feature>
<reference evidence="3 4" key="1">
    <citation type="submission" date="2016-11" db="EMBL/GenBank/DDBJ databases">
        <authorList>
            <person name="Varghese N."/>
            <person name="Submissions S."/>
        </authorList>
    </citation>
    <scope>NUCLEOTIDE SEQUENCE [LARGE SCALE GENOMIC DNA]</scope>
    <source>
        <strain evidence="3 4">DSM 20664</strain>
    </source>
</reference>
<dbReference type="SUPFAM" id="SSF103481">
    <property type="entry name" value="Multidrug resistance efflux transporter EmrE"/>
    <property type="match status" value="2"/>
</dbReference>
<dbReference type="RefSeq" id="WP_074199536.1">
    <property type="nucleotide sequence ID" value="NZ_FSQZ01000001.1"/>
</dbReference>
<feature type="domain" description="EamA" evidence="2">
    <location>
        <begin position="24"/>
        <end position="153"/>
    </location>
</feature>
<sequence>MNAREPKFAEAEIGLKESVDWPSLIALMVTLLVWSSAFAAIKAGLSFYSPLHLAVLRFITSSIILLPFLLFKFGLPDLSDLPFIFFLAATGMLLYHIPLCIGEQTVSAGSSSLLISTAPVFTAIIAVIGLKEKMTFLGWIGIAVSFAGAALIAVGESGIRISLGALWILCAAFMESFYFVFQKKLLPKYGAFRLTSYVIIAGTILMMPFGKGLFDAVAAAPLSATLTVVYLAIFPTCIGYAGWAYASSRNPASLVASSLFLNPVLAIFIAWVWLEEIPSLLSVIGGSVAILGVWILQRTR</sequence>
<evidence type="ECO:0000259" key="2">
    <source>
        <dbReference type="Pfam" id="PF00892"/>
    </source>
</evidence>